<evidence type="ECO:0000313" key="2">
    <source>
        <dbReference type="Proteomes" id="UP001060085"/>
    </source>
</evidence>
<reference evidence="2" key="1">
    <citation type="journal article" date="2023" name="Nat. Plants">
        <title>Single-cell RNA sequencing provides a high-resolution roadmap for understanding the multicellular compartmentation of specialized metabolism.</title>
        <authorList>
            <person name="Sun S."/>
            <person name="Shen X."/>
            <person name="Li Y."/>
            <person name="Li Y."/>
            <person name="Wang S."/>
            <person name="Li R."/>
            <person name="Zhang H."/>
            <person name="Shen G."/>
            <person name="Guo B."/>
            <person name="Wei J."/>
            <person name="Xu J."/>
            <person name="St-Pierre B."/>
            <person name="Chen S."/>
            <person name="Sun C."/>
        </authorList>
    </citation>
    <scope>NUCLEOTIDE SEQUENCE [LARGE SCALE GENOMIC DNA]</scope>
</reference>
<gene>
    <name evidence="1" type="ORF">M9H77_16500</name>
</gene>
<accession>A0ACC0B1Y0</accession>
<dbReference type="EMBL" id="CM044704">
    <property type="protein sequence ID" value="KAI5666647.1"/>
    <property type="molecule type" value="Genomic_DNA"/>
</dbReference>
<protein>
    <submittedName>
        <fullName evidence="1">Uncharacterized protein</fullName>
    </submittedName>
</protein>
<organism evidence="1 2">
    <name type="scientific">Catharanthus roseus</name>
    <name type="common">Madagascar periwinkle</name>
    <name type="synonym">Vinca rosea</name>
    <dbReference type="NCBI Taxonomy" id="4058"/>
    <lineage>
        <taxon>Eukaryota</taxon>
        <taxon>Viridiplantae</taxon>
        <taxon>Streptophyta</taxon>
        <taxon>Embryophyta</taxon>
        <taxon>Tracheophyta</taxon>
        <taxon>Spermatophyta</taxon>
        <taxon>Magnoliopsida</taxon>
        <taxon>eudicotyledons</taxon>
        <taxon>Gunneridae</taxon>
        <taxon>Pentapetalae</taxon>
        <taxon>asterids</taxon>
        <taxon>lamiids</taxon>
        <taxon>Gentianales</taxon>
        <taxon>Apocynaceae</taxon>
        <taxon>Rauvolfioideae</taxon>
        <taxon>Vinceae</taxon>
        <taxon>Catharanthinae</taxon>
        <taxon>Catharanthus</taxon>
    </lineage>
</organism>
<sequence length="274" mass="31096">MHSRGNSSSNTTRNKLALKKIENSTARQVTYSKRKDGMIKKANELAVLCDIDIAFIMFSPSGRLTCFSSNRSYFSGFCRVEDVFLRFLDRPDDLKGGSSARKELIIRNMMKLKYDAEMLEKIAEIESLEEKLGEFKKRKHEANIKMSHYQPDLEKIHSSIEANAYLRFLEDSVKRIHVARAKLLGKAVEPEELGNSKATIINSEVSGLSVFGESSTASQYSGLQPPRGMSITSQELSVEDYLPMGTNMNRDYQMMAQNPQYMPSTRRFSYPSNL</sequence>
<comment type="caution">
    <text evidence="1">The sequence shown here is derived from an EMBL/GenBank/DDBJ whole genome shotgun (WGS) entry which is preliminary data.</text>
</comment>
<name>A0ACC0B1Y0_CATRO</name>
<keyword evidence="2" id="KW-1185">Reference proteome</keyword>
<dbReference type="Proteomes" id="UP001060085">
    <property type="component" value="Linkage Group LG04"/>
</dbReference>
<evidence type="ECO:0000313" key="1">
    <source>
        <dbReference type="EMBL" id="KAI5666647.1"/>
    </source>
</evidence>
<proteinExistence type="predicted"/>